<dbReference type="PANTHER" id="PTHR43968">
    <property type="match status" value="1"/>
</dbReference>
<dbReference type="Proteomes" id="UP001172102">
    <property type="component" value="Unassembled WGS sequence"/>
</dbReference>
<dbReference type="PROSITE" id="PS50404">
    <property type="entry name" value="GST_NTER"/>
    <property type="match status" value="1"/>
</dbReference>
<organism evidence="4 5">
    <name type="scientific">Lasiosphaeris hirsuta</name>
    <dbReference type="NCBI Taxonomy" id="260670"/>
    <lineage>
        <taxon>Eukaryota</taxon>
        <taxon>Fungi</taxon>
        <taxon>Dikarya</taxon>
        <taxon>Ascomycota</taxon>
        <taxon>Pezizomycotina</taxon>
        <taxon>Sordariomycetes</taxon>
        <taxon>Sordariomycetidae</taxon>
        <taxon>Sordariales</taxon>
        <taxon>Lasiosphaeriaceae</taxon>
        <taxon>Lasiosphaeris</taxon>
    </lineage>
</organism>
<evidence type="ECO:0000259" key="3">
    <source>
        <dbReference type="PROSITE" id="PS50405"/>
    </source>
</evidence>
<dbReference type="SUPFAM" id="SSF52833">
    <property type="entry name" value="Thioredoxin-like"/>
    <property type="match status" value="1"/>
</dbReference>
<dbReference type="InterPro" id="IPR010987">
    <property type="entry name" value="Glutathione-S-Trfase_C-like"/>
</dbReference>
<proteinExistence type="inferred from homology"/>
<dbReference type="EMBL" id="JAUKUA010000001">
    <property type="protein sequence ID" value="KAK0729550.1"/>
    <property type="molecule type" value="Genomic_DNA"/>
</dbReference>
<dbReference type="PROSITE" id="PS50405">
    <property type="entry name" value="GST_CTER"/>
    <property type="match status" value="1"/>
</dbReference>
<accession>A0AA40B8F3</accession>
<sequence length="233" mass="25212">MAAPTIKLYTNPSSPWSQRVHIALGELQLPYEAEIVDLTQPRTPEYLLVNPKGQVPALSYNGDIITESAEIATFLADAFPSTLLPAPADSAREATQQRITSFVQTYFQKVASAFMKVQQAKSDEDRTAALANYVDAAATELDPLLADAAPFFAGSSRLTLAEILLGPFLLRAYLLPKVGLLPESLLADLAAKAPVFDKWAKQAITHPSLTGSWDEEMVAAHMKSKAKKAQAAK</sequence>
<comment type="caution">
    <text evidence="4">The sequence shown here is derived from an EMBL/GenBank/DDBJ whole genome shotgun (WGS) entry which is preliminary data.</text>
</comment>
<dbReference type="InterPro" id="IPR050983">
    <property type="entry name" value="GST_Omega/HSP26"/>
</dbReference>
<dbReference type="CDD" id="cd00570">
    <property type="entry name" value="GST_N_family"/>
    <property type="match status" value="1"/>
</dbReference>
<dbReference type="Gene3D" id="3.40.30.10">
    <property type="entry name" value="Glutaredoxin"/>
    <property type="match status" value="1"/>
</dbReference>
<dbReference type="PANTHER" id="PTHR43968:SF8">
    <property type="entry name" value="S-TRANSFERASE, PUTATIVE (AFU_ORTHOLOGUE AFUA_2G00590)-RELATED"/>
    <property type="match status" value="1"/>
</dbReference>
<protein>
    <submittedName>
        <fullName evidence="4">Glutathione S-transferase domain-containing protein</fullName>
    </submittedName>
</protein>
<dbReference type="Gene3D" id="1.20.1050.10">
    <property type="match status" value="1"/>
</dbReference>
<dbReference type="SUPFAM" id="SSF47616">
    <property type="entry name" value="GST C-terminal domain-like"/>
    <property type="match status" value="1"/>
</dbReference>
<feature type="domain" description="GST N-terminal" evidence="2">
    <location>
        <begin position="4"/>
        <end position="83"/>
    </location>
</feature>
<dbReference type="AlphaFoldDB" id="A0AA40B8F3"/>
<dbReference type="InterPro" id="IPR036282">
    <property type="entry name" value="Glutathione-S-Trfase_C_sf"/>
</dbReference>
<dbReference type="InterPro" id="IPR004045">
    <property type="entry name" value="Glutathione_S-Trfase_N"/>
</dbReference>
<dbReference type="SFLD" id="SFLDS00019">
    <property type="entry name" value="Glutathione_Transferase_(cytos"/>
    <property type="match status" value="1"/>
</dbReference>
<dbReference type="SFLD" id="SFLDG00358">
    <property type="entry name" value="Main_(cytGST)"/>
    <property type="match status" value="1"/>
</dbReference>
<name>A0AA40B8F3_9PEZI</name>
<keyword evidence="5" id="KW-1185">Reference proteome</keyword>
<gene>
    <name evidence="4" type="ORF">B0H67DRAFT_559068</name>
</gene>
<dbReference type="GO" id="GO:0005737">
    <property type="term" value="C:cytoplasm"/>
    <property type="evidence" value="ECO:0007669"/>
    <property type="project" value="TreeGrafter"/>
</dbReference>
<evidence type="ECO:0000259" key="2">
    <source>
        <dbReference type="PROSITE" id="PS50404"/>
    </source>
</evidence>
<comment type="similarity">
    <text evidence="1">Belongs to the GST superfamily.</text>
</comment>
<evidence type="ECO:0000256" key="1">
    <source>
        <dbReference type="ARBA" id="ARBA00007409"/>
    </source>
</evidence>
<dbReference type="Pfam" id="PF13409">
    <property type="entry name" value="GST_N_2"/>
    <property type="match status" value="1"/>
</dbReference>
<dbReference type="InterPro" id="IPR040079">
    <property type="entry name" value="Glutathione_S-Trfase"/>
</dbReference>
<feature type="domain" description="GST C-terminal" evidence="3">
    <location>
        <begin position="89"/>
        <end position="229"/>
    </location>
</feature>
<evidence type="ECO:0000313" key="5">
    <source>
        <dbReference type="Proteomes" id="UP001172102"/>
    </source>
</evidence>
<dbReference type="InterPro" id="IPR036249">
    <property type="entry name" value="Thioredoxin-like_sf"/>
</dbReference>
<evidence type="ECO:0000313" key="4">
    <source>
        <dbReference type="EMBL" id="KAK0729550.1"/>
    </source>
</evidence>
<reference evidence="4" key="1">
    <citation type="submission" date="2023-06" db="EMBL/GenBank/DDBJ databases">
        <title>Genome-scale phylogeny and comparative genomics of the fungal order Sordariales.</title>
        <authorList>
            <consortium name="Lawrence Berkeley National Laboratory"/>
            <person name="Hensen N."/>
            <person name="Bonometti L."/>
            <person name="Westerberg I."/>
            <person name="Brannstrom I.O."/>
            <person name="Guillou S."/>
            <person name="Cros-Aarteil S."/>
            <person name="Calhoun S."/>
            <person name="Haridas S."/>
            <person name="Kuo A."/>
            <person name="Mondo S."/>
            <person name="Pangilinan J."/>
            <person name="Riley R."/>
            <person name="Labutti K."/>
            <person name="Andreopoulos B."/>
            <person name="Lipzen A."/>
            <person name="Chen C."/>
            <person name="Yanf M."/>
            <person name="Daum C."/>
            <person name="Ng V."/>
            <person name="Clum A."/>
            <person name="Steindorff A."/>
            <person name="Ohm R."/>
            <person name="Martin F."/>
            <person name="Silar P."/>
            <person name="Natvig D."/>
            <person name="Lalanne C."/>
            <person name="Gautier V."/>
            <person name="Ament-Velasquez S.L."/>
            <person name="Kruys A."/>
            <person name="Hutchinson M.I."/>
            <person name="Powell A.J."/>
            <person name="Barry K."/>
            <person name="Miller A.N."/>
            <person name="Grigoriev I.V."/>
            <person name="Debuchy R."/>
            <person name="Gladieux P."/>
            <person name="Thoren M.H."/>
            <person name="Johannesson H."/>
        </authorList>
    </citation>
    <scope>NUCLEOTIDE SEQUENCE</scope>
    <source>
        <strain evidence="4">SMH4607-1</strain>
    </source>
</reference>